<proteinExistence type="inferred from homology"/>
<dbReference type="PANTHER" id="PTHR16184:SF6">
    <property type="entry name" value="ELONGATOR COMPLEX PROTEIN 6"/>
    <property type="match status" value="1"/>
</dbReference>
<comment type="similarity">
    <text evidence="2">Belongs to the ELP6 family.</text>
</comment>
<dbReference type="InterPro" id="IPR027417">
    <property type="entry name" value="P-loop_NTPase"/>
</dbReference>
<evidence type="ECO:0000313" key="4">
    <source>
        <dbReference type="Proteomes" id="UP001154282"/>
    </source>
</evidence>
<dbReference type="Gene3D" id="3.40.50.300">
    <property type="entry name" value="P-loop containing nucleotide triphosphate hydrolases"/>
    <property type="match status" value="1"/>
</dbReference>
<dbReference type="GO" id="GO:0033588">
    <property type="term" value="C:elongator holoenzyme complex"/>
    <property type="evidence" value="ECO:0007669"/>
    <property type="project" value="InterPro"/>
</dbReference>
<organism evidence="3 4">
    <name type="scientific">Linum tenue</name>
    <dbReference type="NCBI Taxonomy" id="586396"/>
    <lineage>
        <taxon>Eukaryota</taxon>
        <taxon>Viridiplantae</taxon>
        <taxon>Streptophyta</taxon>
        <taxon>Embryophyta</taxon>
        <taxon>Tracheophyta</taxon>
        <taxon>Spermatophyta</taxon>
        <taxon>Magnoliopsida</taxon>
        <taxon>eudicotyledons</taxon>
        <taxon>Gunneridae</taxon>
        <taxon>Pentapetalae</taxon>
        <taxon>rosids</taxon>
        <taxon>fabids</taxon>
        <taxon>Malpighiales</taxon>
        <taxon>Linaceae</taxon>
        <taxon>Linum</taxon>
    </lineage>
</organism>
<dbReference type="GO" id="GO:0002098">
    <property type="term" value="P:tRNA wobble uridine modification"/>
    <property type="evidence" value="ECO:0007669"/>
    <property type="project" value="InterPro"/>
</dbReference>
<dbReference type="AlphaFoldDB" id="A0AAV0MAH4"/>
<evidence type="ECO:0000256" key="2">
    <source>
        <dbReference type="ARBA" id="ARBA00008837"/>
    </source>
</evidence>
<gene>
    <name evidence="3" type="ORF">LITE_LOCUS27449</name>
</gene>
<keyword evidence="4" id="KW-1185">Reference proteome</keyword>
<protein>
    <recommendedName>
        <fullName evidence="5">Elongator complex protein 6</fullName>
    </recommendedName>
</protein>
<dbReference type="PANTHER" id="PTHR16184">
    <property type="entry name" value="ELONGATOR COMPLEX PROTEIN 6"/>
    <property type="match status" value="1"/>
</dbReference>
<dbReference type="Proteomes" id="UP001154282">
    <property type="component" value="Unassembled WGS sequence"/>
</dbReference>
<sequence>MDSRARNLLDEALGLDQLTQSKSPLGGKAVLIEDCVETSGSFVLHQLIKRLLTATSNSSNVVLFLAFANPFSHYDRILRKLGCNLAAQREKGRFIFVDMLNVQCPVGEEGKAGGGRSGLFALFANITKVLNSLPEGNRKCLTIVIDDVSLIEVAAHGSSDHVLDFLHYCHALTSNHHGCSLVMLNHDDFYSSMDRPVFLKQMEYAADVLVKVKPLATGLAADVHGQMTVLNRDQCNRRGSLNNRMSNFQFRIKENSVEYFYPGART</sequence>
<evidence type="ECO:0008006" key="5">
    <source>
        <dbReference type="Google" id="ProtNLM"/>
    </source>
</evidence>
<dbReference type="InterPro" id="IPR018627">
    <property type="entry name" value="ELP6"/>
</dbReference>
<dbReference type="CDD" id="cd19495">
    <property type="entry name" value="Elp6"/>
    <property type="match status" value="1"/>
</dbReference>
<dbReference type="EMBL" id="CAMGYJ010000007">
    <property type="protein sequence ID" value="CAI0442916.1"/>
    <property type="molecule type" value="Genomic_DNA"/>
</dbReference>
<reference evidence="3" key="1">
    <citation type="submission" date="2022-08" db="EMBL/GenBank/DDBJ databases">
        <authorList>
            <person name="Gutierrez-Valencia J."/>
        </authorList>
    </citation>
    <scope>NUCLEOTIDE SEQUENCE</scope>
</reference>
<evidence type="ECO:0000256" key="1">
    <source>
        <dbReference type="ARBA" id="ARBA00005043"/>
    </source>
</evidence>
<evidence type="ECO:0000313" key="3">
    <source>
        <dbReference type="EMBL" id="CAI0442916.1"/>
    </source>
</evidence>
<comment type="caution">
    <text evidence="3">The sequence shown here is derived from an EMBL/GenBank/DDBJ whole genome shotgun (WGS) entry which is preliminary data.</text>
</comment>
<accession>A0AAV0MAH4</accession>
<name>A0AAV0MAH4_9ROSI</name>
<comment type="pathway">
    <text evidence="1">tRNA modification; 5-methoxycarbonylmethyl-2-thiouridine-tRNA biosynthesis.</text>
</comment>
<dbReference type="Pfam" id="PF09807">
    <property type="entry name" value="ELP6"/>
    <property type="match status" value="1"/>
</dbReference>